<keyword evidence="1" id="KW-0808">Transferase</keyword>
<dbReference type="AlphaFoldDB" id="A0A2X3H000"/>
<proteinExistence type="predicted"/>
<name>A0A2X3H000_KLEPN</name>
<protein>
    <submittedName>
        <fullName evidence="1">Glycosyl transferase</fullName>
    </submittedName>
</protein>
<reference evidence="1 2" key="1">
    <citation type="submission" date="2018-06" db="EMBL/GenBank/DDBJ databases">
        <authorList>
            <consortium name="Pathogen Informatics"/>
            <person name="Doyle S."/>
        </authorList>
    </citation>
    <scope>NUCLEOTIDE SEQUENCE [LARGE SCALE GENOMIC DNA]</scope>
    <source>
        <strain evidence="1 2">NCTC9128</strain>
    </source>
</reference>
<organism evidence="1 2">
    <name type="scientific">Klebsiella pneumoniae</name>
    <dbReference type="NCBI Taxonomy" id="573"/>
    <lineage>
        <taxon>Bacteria</taxon>
        <taxon>Pseudomonadati</taxon>
        <taxon>Pseudomonadota</taxon>
        <taxon>Gammaproteobacteria</taxon>
        <taxon>Enterobacterales</taxon>
        <taxon>Enterobacteriaceae</taxon>
        <taxon>Klebsiella/Raoultella group</taxon>
        <taxon>Klebsiella</taxon>
        <taxon>Klebsiella pneumoniae complex</taxon>
    </lineage>
</organism>
<dbReference type="Gene3D" id="1.50.10.20">
    <property type="match status" value="1"/>
</dbReference>
<evidence type="ECO:0000313" key="2">
    <source>
        <dbReference type="Proteomes" id="UP000251088"/>
    </source>
</evidence>
<evidence type="ECO:0000313" key="1">
    <source>
        <dbReference type="EMBL" id="SQC41939.1"/>
    </source>
</evidence>
<dbReference type="Proteomes" id="UP000251088">
    <property type="component" value="Unassembled WGS sequence"/>
</dbReference>
<sequence length="376" mass="42407">MALSDLLQQACFQCKPLKTTALPADYPGWVIFFSVSDGKQRAHVHVSTAASFDQAWLAGARALQEWRKKQDNETQWLRIDIVDSVEQLTWETLLKKLNITKRNYFRFGISFDTQFTQAILEQEIAANALLYDGDNGVAAPNDINLENYGQRRFKRSLNWRANLSRYYGGLKRVQYSAIVTALNSSNILAAVPATALSVMNGKKNYLPEVIKKGSDYLARQVKKDGLYYYGWFPCFDRPVRSYNALRHASSTYSLIEGWEATKQPHLRQAIDRAIAYLVNNLISVRTLADGRQAAFLCDVENEIKLGGNAVSILALVKYTETTGDRQYLDLLSQLATGIAFMQDAQSGEFVHVLNSHDLSLKAKHRIIYYDGEAALP</sequence>
<dbReference type="EMBL" id="UAWN01000017">
    <property type="protein sequence ID" value="SQC41939.1"/>
    <property type="molecule type" value="Genomic_DNA"/>
</dbReference>
<dbReference type="GO" id="GO:0016740">
    <property type="term" value="F:transferase activity"/>
    <property type="evidence" value="ECO:0007669"/>
    <property type="project" value="UniProtKB-KW"/>
</dbReference>
<gene>
    <name evidence="1" type="ORF">NCTC9128_07364</name>
</gene>
<dbReference type="InterPro" id="IPR008928">
    <property type="entry name" value="6-hairpin_glycosidase_sf"/>
</dbReference>
<dbReference type="SUPFAM" id="SSF48208">
    <property type="entry name" value="Six-hairpin glycosidases"/>
    <property type="match status" value="1"/>
</dbReference>
<dbReference type="GO" id="GO:0005975">
    <property type="term" value="P:carbohydrate metabolic process"/>
    <property type="evidence" value="ECO:0007669"/>
    <property type="project" value="InterPro"/>
</dbReference>
<accession>A0A2X3H000</accession>